<dbReference type="KEGG" id="orm:HTY61_08760"/>
<evidence type="ECO:0000313" key="4">
    <source>
        <dbReference type="Proteomes" id="UP000509367"/>
    </source>
</evidence>
<name>A0A6N1VCE4_9HYPH</name>
<dbReference type="InterPro" id="IPR051317">
    <property type="entry name" value="Gfo/Idh/MocA_oxidoreduct"/>
</dbReference>
<dbReference type="AlphaFoldDB" id="A0A6N1VCE4"/>
<dbReference type="Gene3D" id="3.30.360.10">
    <property type="entry name" value="Dihydrodipicolinate Reductase, domain 2"/>
    <property type="match status" value="1"/>
</dbReference>
<evidence type="ECO:0000259" key="2">
    <source>
        <dbReference type="Pfam" id="PF22725"/>
    </source>
</evidence>
<reference evidence="3 4" key="1">
    <citation type="submission" date="2020-06" db="EMBL/GenBank/DDBJ databases">
        <title>Oricola thermophila sp. nov. isolated from a tidal sediments.</title>
        <authorList>
            <person name="Kwon K.K."/>
            <person name="Yang S.-H."/>
            <person name="Park M.-J."/>
        </authorList>
    </citation>
    <scope>NUCLEOTIDE SEQUENCE [LARGE SCALE GENOMIC DNA]</scope>
    <source>
        <strain evidence="3 4">MEBiC13590</strain>
    </source>
</reference>
<dbReference type="EMBL" id="CP054836">
    <property type="protein sequence ID" value="QKV18534.1"/>
    <property type="molecule type" value="Genomic_DNA"/>
</dbReference>
<dbReference type="InterPro" id="IPR055170">
    <property type="entry name" value="GFO_IDH_MocA-like_dom"/>
</dbReference>
<dbReference type="Pfam" id="PF22725">
    <property type="entry name" value="GFO_IDH_MocA_C3"/>
    <property type="match status" value="1"/>
</dbReference>
<feature type="domain" description="GFO/IDH/MocA-like oxidoreductase" evidence="2">
    <location>
        <begin position="131"/>
        <end position="254"/>
    </location>
</feature>
<protein>
    <submittedName>
        <fullName evidence="3">Gfo/Idh/MocA family oxidoreductase</fullName>
    </submittedName>
</protein>
<proteinExistence type="predicted"/>
<feature type="domain" description="Gfo/Idh/MocA-like oxidoreductase N-terminal" evidence="1">
    <location>
        <begin position="6"/>
        <end position="121"/>
    </location>
</feature>
<dbReference type="SUPFAM" id="SSF51735">
    <property type="entry name" value="NAD(P)-binding Rossmann-fold domains"/>
    <property type="match status" value="1"/>
</dbReference>
<evidence type="ECO:0000313" key="3">
    <source>
        <dbReference type="EMBL" id="QKV18534.1"/>
    </source>
</evidence>
<dbReference type="RefSeq" id="WP_175276427.1">
    <property type="nucleotide sequence ID" value="NZ_CP054836.1"/>
</dbReference>
<sequence>MDMLKGGLIGCGFFAQNHLHAWRDVEGAEIVALCDRDRARLKATSESFGIERCYEDAAAMMDAEKLDFVDIATTVATHRSLVEMAAARGLAIICQKPFADSMEDGKAMVAAARAHEVTLMVHENFRWQSPIRAVRAAIDSGAIGSPFWGRVSFRSAYDVYAAQPYLATDERFIIQDLGIHILDISRFLFGEVETLSARTTRVNPRIRGEDVATIMLGHEGNVTSIVDCSYATKLPRENFPETLIEVDGSHGTVRLGADYRLQVHNGSGTRETDVSPPLLPWAEKPWHNIQESVFNIERHFADCLSRDIEPETSGEDNLKTLALVYAAYRSAEEGGRMQVPG</sequence>
<dbReference type="Gene3D" id="3.40.50.720">
    <property type="entry name" value="NAD(P)-binding Rossmann-like Domain"/>
    <property type="match status" value="1"/>
</dbReference>
<keyword evidence="4" id="KW-1185">Reference proteome</keyword>
<dbReference type="PANTHER" id="PTHR43708:SF8">
    <property type="entry name" value="OXIDOREDUCTASE"/>
    <property type="match status" value="1"/>
</dbReference>
<dbReference type="Pfam" id="PF01408">
    <property type="entry name" value="GFO_IDH_MocA"/>
    <property type="match status" value="1"/>
</dbReference>
<dbReference type="GO" id="GO:0000166">
    <property type="term" value="F:nucleotide binding"/>
    <property type="evidence" value="ECO:0007669"/>
    <property type="project" value="InterPro"/>
</dbReference>
<dbReference type="Proteomes" id="UP000509367">
    <property type="component" value="Chromosome"/>
</dbReference>
<accession>A0A6N1VCE4</accession>
<dbReference type="InterPro" id="IPR000683">
    <property type="entry name" value="Gfo/Idh/MocA-like_OxRdtase_N"/>
</dbReference>
<evidence type="ECO:0000259" key="1">
    <source>
        <dbReference type="Pfam" id="PF01408"/>
    </source>
</evidence>
<dbReference type="InterPro" id="IPR036291">
    <property type="entry name" value="NAD(P)-bd_dom_sf"/>
</dbReference>
<dbReference type="SUPFAM" id="SSF55347">
    <property type="entry name" value="Glyceraldehyde-3-phosphate dehydrogenase-like, C-terminal domain"/>
    <property type="match status" value="1"/>
</dbReference>
<dbReference type="PANTHER" id="PTHR43708">
    <property type="entry name" value="CONSERVED EXPRESSED OXIDOREDUCTASE (EUROFUNG)"/>
    <property type="match status" value="1"/>
</dbReference>
<organism evidence="3 4">
    <name type="scientific">Oricola thermophila</name>
    <dbReference type="NCBI Taxonomy" id="2742145"/>
    <lineage>
        <taxon>Bacteria</taxon>
        <taxon>Pseudomonadati</taxon>
        <taxon>Pseudomonadota</taxon>
        <taxon>Alphaproteobacteria</taxon>
        <taxon>Hyphomicrobiales</taxon>
        <taxon>Ahrensiaceae</taxon>
        <taxon>Oricola</taxon>
    </lineage>
</organism>
<gene>
    <name evidence="3" type="ORF">HTY61_08760</name>
</gene>